<dbReference type="InterPro" id="IPR036864">
    <property type="entry name" value="Zn2-C6_fun-type_DNA-bd_sf"/>
</dbReference>
<organism evidence="1 2">
    <name type="scientific">Acrodontium crateriforme</name>
    <dbReference type="NCBI Taxonomy" id="150365"/>
    <lineage>
        <taxon>Eukaryota</taxon>
        <taxon>Fungi</taxon>
        <taxon>Dikarya</taxon>
        <taxon>Ascomycota</taxon>
        <taxon>Pezizomycotina</taxon>
        <taxon>Dothideomycetes</taxon>
        <taxon>Dothideomycetidae</taxon>
        <taxon>Mycosphaerellales</taxon>
        <taxon>Teratosphaeriaceae</taxon>
        <taxon>Acrodontium</taxon>
    </lineage>
</organism>
<evidence type="ECO:0000313" key="1">
    <source>
        <dbReference type="EMBL" id="WPG97645.1"/>
    </source>
</evidence>
<protein>
    <recommendedName>
        <fullName evidence="3">Zn(2)-C6 fungal-type domain-containing protein</fullName>
    </recommendedName>
</protein>
<keyword evidence="2" id="KW-1185">Reference proteome</keyword>
<dbReference type="GO" id="GO:0000981">
    <property type="term" value="F:DNA-binding transcription factor activity, RNA polymerase II-specific"/>
    <property type="evidence" value="ECO:0007669"/>
    <property type="project" value="InterPro"/>
</dbReference>
<dbReference type="SUPFAM" id="SSF57701">
    <property type="entry name" value="Zn2/Cys6 DNA-binding domain"/>
    <property type="match status" value="1"/>
</dbReference>
<dbReference type="Proteomes" id="UP001303373">
    <property type="component" value="Chromosome 1"/>
</dbReference>
<accession>A0AAQ3R6V9</accession>
<gene>
    <name evidence="1" type="ORF">R9X50_00042500</name>
</gene>
<sequence>MLVNRTNLRSRGCHTCINRRVKCDETLPSLPCFLANFTSPGSARRPGHLDFILDIVRSEWHRNTAFRDASMVAAVTYFMRGRERNDLRPQACYLYGTAPQSLRLKLQARDTSDDEAVLAAIVLLSRLEIITGNSPTASNPHHQAAGKFISKCSAKAYFLSRMGRIAFFIRTEAIIRQIYFSKSTPSLIMSKLPDSIRSWAGILPLAGNACGELHDAISHQSDELSLAAAI</sequence>
<dbReference type="AlphaFoldDB" id="A0AAQ3R6V9"/>
<dbReference type="InterPro" id="IPR053175">
    <property type="entry name" value="DHMBA_Reg_Transcription_Factor"/>
</dbReference>
<dbReference type="PANTHER" id="PTHR38791">
    <property type="entry name" value="ZN(II)2CYS6 TRANSCRIPTION FACTOR (EUROFUNG)-RELATED-RELATED"/>
    <property type="match status" value="1"/>
</dbReference>
<dbReference type="EMBL" id="CP138580">
    <property type="protein sequence ID" value="WPG97645.1"/>
    <property type="molecule type" value="Genomic_DNA"/>
</dbReference>
<name>A0AAQ3R6V9_9PEZI</name>
<dbReference type="GO" id="GO:0008270">
    <property type="term" value="F:zinc ion binding"/>
    <property type="evidence" value="ECO:0007669"/>
    <property type="project" value="InterPro"/>
</dbReference>
<proteinExistence type="predicted"/>
<reference evidence="1 2" key="1">
    <citation type="submission" date="2023-11" db="EMBL/GenBank/DDBJ databases">
        <title>An acidophilic fungus is an integral part of prey digestion in a carnivorous sundew plant.</title>
        <authorList>
            <person name="Tsai I.J."/>
        </authorList>
    </citation>
    <scope>NUCLEOTIDE SEQUENCE [LARGE SCALE GENOMIC DNA]</scope>
    <source>
        <strain evidence="1">169a</strain>
    </source>
</reference>
<evidence type="ECO:0000313" key="2">
    <source>
        <dbReference type="Proteomes" id="UP001303373"/>
    </source>
</evidence>
<evidence type="ECO:0008006" key="3">
    <source>
        <dbReference type="Google" id="ProtNLM"/>
    </source>
</evidence>